<dbReference type="EMBL" id="JBHTIA010000010">
    <property type="protein sequence ID" value="MFD0766125.1"/>
    <property type="molecule type" value="Genomic_DNA"/>
</dbReference>
<dbReference type="RefSeq" id="WP_377143760.1">
    <property type="nucleotide sequence ID" value="NZ_JBHTIA010000010.1"/>
</dbReference>
<evidence type="ECO:0000313" key="2">
    <source>
        <dbReference type="Proteomes" id="UP001597073"/>
    </source>
</evidence>
<evidence type="ECO:0000313" key="1">
    <source>
        <dbReference type="EMBL" id="MFD0766125.1"/>
    </source>
</evidence>
<proteinExistence type="predicted"/>
<keyword evidence="2" id="KW-1185">Reference proteome</keyword>
<sequence>MNTAEWINKVLPGHDWDLKSQTNTIFGVAWKYDQDIKSKTGGDNDTFFSFKGLSENGKFTAADFGNYHAGYTGIAAGVSQRTQYSLAGLGEMAKFNGGFWKRAREILFNVSPNGNQRIDFHYNTDGMVDAAKAGLHP</sequence>
<comment type="caution">
    <text evidence="1">The sequence shown here is derived from an EMBL/GenBank/DDBJ whole genome shotgun (WGS) entry which is preliminary data.</text>
</comment>
<organism evidence="1 2">
    <name type="scientific">Mucilaginibacter lutimaris</name>
    <dbReference type="NCBI Taxonomy" id="931629"/>
    <lineage>
        <taxon>Bacteria</taxon>
        <taxon>Pseudomonadati</taxon>
        <taxon>Bacteroidota</taxon>
        <taxon>Sphingobacteriia</taxon>
        <taxon>Sphingobacteriales</taxon>
        <taxon>Sphingobacteriaceae</taxon>
        <taxon>Mucilaginibacter</taxon>
    </lineage>
</organism>
<reference evidence="2" key="1">
    <citation type="journal article" date="2019" name="Int. J. Syst. Evol. Microbiol.">
        <title>The Global Catalogue of Microorganisms (GCM) 10K type strain sequencing project: providing services to taxonomists for standard genome sequencing and annotation.</title>
        <authorList>
            <consortium name="The Broad Institute Genomics Platform"/>
            <consortium name="The Broad Institute Genome Sequencing Center for Infectious Disease"/>
            <person name="Wu L."/>
            <person name="Ma J."/>
        </authorList>
    </citation>
    <scope>NUCLEOTIDE SEQUENCE [LARGE SCALE GENOMIC DNA]</scope>
    <source>
        <strain evidence="2">CCUG 60742</strain>
    </source>
</reference>
<dbReference type="Proteomes" id="UP001597073">
    <property type="component" value="Unassembled WGS sequence"/>
</dbReference>
<accession>A0ABW2ZIS9</accession>
<protein>
    <submittedName>
        <fullName evidence="1">Polymorphic toxin type 44 domain-containing protein</fullName>
    </submittedName>
</protein>
<gene>
    <name evidence="1" type="ORF">ACFQZI_14775</name>
</gene>
<name>A0ABW2ZIS9_9SPHI</name>